<dbReference type="OrthoDB" id="9783944at2"/>
<evidence type="ECO:0000313" key="4">
    <source>
        <dbReference type="EMBL" id="SFF83352.1"/>
    </source>
</evidence>
<keyword evidence="5" id="KW-1185">Reference proteome</keyword>
<organism evidence="4 5">
    <name type="scientific">Halobacillus alkaliphilus</name>
    <dbReference type="NCBI Taxonomy" id="396056"/>
    <lineage>
        <taxon>Bacteria</taxon>
        <taxon>Bacillati</taxon>
        <taxon>Bacillota</taxon>
        <taxon>Bacilli</taxon>
        <taxon>Bacillales</taxon>
        <taxon>Bacillaceae</taxon>
        <taxon>Halobacillus</taxon>
    </lineage>
</organism>
<feature type="domain" description="SCP" evidence="3">
    <location>
        <begin position="127"/>
        <end position="243"/>
    </location>
</feature>
<protein>
    <submittedName>
        <fullName evidence="4">Uncharacterized protein, YkwD family</fullName>
    </submittedName>
</protein>
<dbReference type="AlphaFoldDB" id="A0A1I2LVF7"/>
<dbReference type="InterPro" id="IPR014044">
    <property type="entry name" value="CAP_dom"/>
</dbReference>
<reference evidence="5" key="1">
    <citation type="submission" date="2016-10" db="EMBL/GenBank/DDBJ databases">
        <authorList>
            <person name="Varghese N."/>
            <person name="Submissions S."/>
        </authorList>
    </citation>
    <scope>NUCLEOTIDE SEQUENCE [LARGE SCALE GENOMIC DNA]</scope>
    <source>
        <strain evidence="5">FP5</strain>
    </source>
</reference>
<sequence length="247" mass="27770">MIKKLLLVIIVAVVIGTIAAPSYAQEIWENKDDHLGSVTEKAHQVGNWFSDWDASSPLIEELKKYFGSGEMPEPEIETSPAPVVPEDNQNAAPEERSVEEVNKEQTDLSSSSLKDYEPSEYEKEVVALVNEERAAEGLEPLEMFNRLSGLAVVKSEDMAEKNYFSHTSPTYGSPFEMMDEFDFSYWAAGENIAAGQRTPEEVVEGWMNSEGHRANILNDQFTHIGVGYIEDSGKYGTYWTQLFMKPR</sequence>
<dbReference type="EMBL" id="FOOG01000010">
    <property type="protein sequence ID" value="SFF83352.1"/>
    <property type="molecule type" value="Genomic_DNA"/>
</dbReference>
<feature type="signal peptide" evidence="2">
    <location>
        <begin position="1"/>
        <end position="24"/>
    </location>
</feature>
<dbReference type="InterPro" id="IPR035940">
    <property type="entry name" value="CAP_sf"/>
</dbReference>
<proteinExistence type="predicted"/>
<evidence type="ECO:0000256" key="2">
    <source>
        <dbReference type="SAM" id="SignalP"/>
    </source>
</evidence>
<dbReference type="Gene3D" id="3.40.33.10">
    <property type="entry name" value="CAP"/>
    <property type="match status" value="1"/>
</dbReference>
<dbReference type="CDD" id="cd05379">
    <property type="entry name" value="CAP_bacterial"/>
    <property type="match status" value="1"/>
</dbReference>
<accession>A0A1I2LVF7</accession>
<dbReference type="InterPro" id="IPR014258">
    <property type="entry name" value="CAP_domain_YkwD-like"/>
</dbReference>
<name>A0A1I2LVF7_9BACI</name>
<dbReference type="PANTHER" id="PTHR31157">
    <property type="entry name" value="SCP DOMAIN-CONTAINING PROTEIN"/>
    <property type="match status" value="1"/>
</dbReference>
<evidence type="ECO:0000313" key="5">
    <source>
        <dbReference type="Proteomes" id="UP000198897"/>
    </source>
</evidence>
<feature type="chain" id="PRO_5011481401" evidence="2">
    <location>
        <begin position="25"/>
        <end position="247"/>
    </location>
</feature>
<dbReference type="Proteomes" id="UP000198897">
    <property type="component" value="Unassembled WGS sequence"/>
</dbReference>
<dbReference type="SUPFAM" id="SSF55797">
    <property type="entry name" value="PR-1-like"/>
    <property type="match status" value="1"/>
</dbReference>
<feature type="compositionally biased region" description="Basic and acidic residues" evidence="1">
    <location>
        <begin position="93"/>
        <end position="106"/>
    </location>
</feature>
<gene>
    <name evidence="4" type="ORF">SAMN05216353_11088</name>
</gene>
<dbReference type="PANTHER" id="PTHR31157:SF1">
    <property type="entry name" value="SCP DOMAIN-CONTAINING PROTEIN"/>
    <property type="match status" value="1"/>
</dbReference>
<dbReference type="Pfam" id="PF00188">
    <property type="entry name" value="CAP"/>
    <property type="match status" value="1"/>
</dbReference>
<evidence type="ECO:0000259" key="3">
    <source>
        <dbReference type="Pfam" id="PF00188"/>
    </source>
</evidence>
<evidence type="ECO:0000256" key="1">
    <source>
        <dbReference type="SAM" id="MobiDB-lite"/>
    </source>
</evidence>
<feature type="region of interest" description="Disordered" evidence="1">
    <location>
        <begin position="69"/>
        <end position="116"/>
    </location>
</feature>
<keyword evidence="2" id="KW-0732">Signal</keyword>
<dbReference type="NCBIfam" id="TIGR02909">
    <property type="entry name" value="spore_YkwD"/>
    <property type="match status" value="1"/>
</dbReference>
<dbReference type="RefSeq" id="WP_089751556.1">
    <property type="nucleotide sequence ID" value="NZ_FOOG01000010.1"/>
</dbReference>